<dbReference type="AlphaFoldDB" id="A0A2B5CX10"/>
<dbReference type="InterPro" id="IPR050508">
    <property type="entry name" value="Methyltransf_Superfamily"/>
</dbReference>
<dbReference type="InterPro" id="IPR029063">
    <property type="entry name" value="SAM-dependent_MTases_sf"/>
</dbReference>
<organism evidence="2 3">
    <name type="scientific">Bacillus toyonensis</name>
    <dbReference type="NCBI Taxonomy" id="155322"/>
    <lineage>
        <taxon>Bacteria</taxon>
        <taxon>Bacillati</taxon>
        <taxon>Bacillota</taxon>
        <taxon>Bacilli</taxon>
        <taxon>Bacillales</taxon>
        <taxon>Bacillaceae</taxon>
        <taxon>Bacillus</taxon>
        <taxon>Bacillus cereus group</taxon>
    </lineage>
</organism>
<evidence type="ECO:0000259" key="1">
    <source>
        <dbReference type="Pfam" id="PF08241"/>
    </source>
</evidence>
<accession>A0A2B5CX10</accession>
<proteinExistence type="predicted"/>
<evidence type="ECO:0000313" key="2">
    <source>
        <dbReference type="EMBL" id="PGG93093.1"/>
    </source>
</evidence>
<dbReference type="GO" id="GO:0008757">
    <property type="term" value="F:S-adenosylmethionine-dependent methyltransferase activity"/>
    <property type="evidence" value="ECO:0007669"/>
    <property type="project" value="InterPro"/>
</dbReference>
<keyword evidence="2" id="KW-0489">Methyltransferase</keyword>
<dbReference type="InterPro" id="IPR013216">
    <property type="entry name" value="Methyltransf_11"/>
</dbReference>
<dbReference type="Gene3D" id="3.40.50.150">
    <property type="entry name" value="Vaccinia Virus protein VP39"/>
    <property type="match status" value="1"/>
</dbReference>
<feature type="domain" description="Methyltransferase type 11" evidence="1">
    <location>
        <begin position="48"/>
        <end position="137"/>
    </location>
</feature>
<gene>
    <name evidence="2" type="ORF">CON73_09620</name>
</gene>
<dbReference type="GO" id="GO:0032259">
    <property type="term" value="P:methylation"/>
    <property type="evidence" value="ECO:0007669"/>
    <property type="project" value="UniProtKB-KW"/>
</dbReference>
<evidence type="ECO:0000313" key="3">
    <source>
        <dbReference type="Proteomes" id="UP000225320"/>
    </source>
</evidence>
<dbReference type="CDD" id="cd02440">
    <property type="entry name" value="AdoMet_MTases"/>
    <property type="match status" value="1"/>
</dbReference>
<dbReference type="SUPFAM" id="SSF53335">
    <property type="entry name" value="S-adenosyl-L-methionine-dependent methyltransferases"/>
    <property type="match status" value="1"/>
</dbReference>
<dbReference type="PANTHER" id="PTHR42912">
    <property type="entry name" value="METHYLTRANSFERASE"/>
    <property type="match status" value="1"/>
</dbReference>
<comment type="caution">
    <text evidence="2">The sequence shown here is derived from an EMBL/GenBank/DDBJ whole genome shotgun (WGS) entry which is preliminary data.</text>
</comment>
<dbReference type="EMBL" id="NVOI01000029">
    <property type="protein sequence ID" value="PGG93093.1"/>
    <property type="molecule type" value="Genomic_DNA"/>
</dbReference>
<dbReference type="Pfam" id="PF08241">
    <property type="entry name" value="Methyltransf_11"/>
    <property type="match status" value="1"/>
</dbReference>
<protein>
    <submittedName>
        <fullName evidence="2">SAM-dependent methyltransferase</fullName>
    </submittedName>
</protein>
<dbReference type="RefSeq" id="WP_098088527.1">
    <property type="nucleotide sequence ID" value="NZ_CP036054.1"/>
</dbReference>
<dbReference type="Proteomes" id="UP000225320">
    <property type="component" value="Unassembled WGS sequence"/>
</dbReference>
<sequence>MKNHTNKLKYKGISIIYDYLMSNKLFIKARERAFSLLPLKSKQDILFVGVGTGEDFRFIPSDVNITGIDLSQDMLNKAKTKIKENQVTLLQMNAEQLQFPDESFDVVSLNLILSVVEHPKQALAEALRVTKQTGFLLVFDKFLPEEMSSSISRSIINSITSFLGTDINRKFSDICIDLPMKIVYEEPSIFKGNYKIILVQREV</sequence>
<name>A0A2B5CX10_9BACI</name>
<reference evidence="2 3" key="1">
    <citation type="submission" date="2017-09" db="EMBL/GenBank/DDBJ databases">
        <title>Large-scale bioinformatics analysis of Bacillus genomes uncovers conserved roles of natural products in bacterial physiology.</title>
        <authorList>
            <consortium name="Agbiome Team Llc"/>
            <person name="Bleich R.M."/>
            <person name="Grubbs K.J."/>
            <person name="Santa Maria K.C."/>
            <person name="Allen S.E."/>
            <person name="Farag S."/>
            <person name="Shank E.A."/>
            <person name="Bowers A."/>
        </authorList>
    </citation>
    <scope>NUCLEOTIDE SEQUENCE [LARGE SCALE GENOMIC DNA]</scope>
    <source>
        <strain evidence="2 3">AFS094862</strain>
    </source>
</reference>
<keyword evidence="2" id="KW-0808">Transferase</keyword>